<name>A0A2H1HVI6_BRELN</name>
<dbReference type="Gene3D" id="3.90.79.10">
    <property type="entry name" value="Nucleoside Triphosphate Pyrophosphohydrolase"/>
    <property type="match status" value="1"/>
</dbReference>
<organism evidence="3 4">
    <name type="scientific">Brevibacterium linens ATCC 9172</name>
    <dbReference type="NCBI Taxonomy" id="1255617"/>
    <lineage>
        <taxon>Bacteria</taxon>
        <taxon>Bacillati</taxon>
        <taxon>Actinomycetota</taxon>
        <taxon>Actinomycetes</taxon>
        <taxon>Micrococcales</taxon>
        <taxon>Brevibacteriaceae</taxon>
        <taxon>Brevibacterium</taxon>
    </lineage>
</organism>
<dbReference type="PANTHER" id="PTHR43736:SF4">
    <property type="entry name" value="SLR1690 PROTEIN"/>
    <property type="match status" value="1"/>
</dbReference>
<dbReference type="GeneID" id="303221963"/>
<accession>A0A2H1HVI6</accession>
<evidence type="ECO:0000313" key="3">
    <source>
        <dbReference type="EMBL" id="SMX66955.1"/>
    </source>
</evidence>
<feature type="region of interest" description="Disordered" evidence="1">
    <location>
        <begin position="108"/>
        <end position="158"/>
    </location>
</feature>
<dbReference type="RefSeq" id="WP_240811922.1">
    <property type="nucleotide sequence ID" value="NZ_FXYY01000002.1"/>
</dbReference>
<protein>
    <submittedName>
        <fullName evidence="3">8-oxo-dGTP diphosphatase</fullName>
    </submittedName>
</protein>
<gene>
    <name evidence="3" type="ORF">BLIN9172_00495</name>
</gene>
<dbReference type="Proteomes" id="UP000234641">
    <property type="component" value="Unassembled WGS sequence"/>
</dbReference>
<dbReference type="EMBL" id="FXYY01000002">
    <property type="protein sequence ID" value="SMX66955.1"/>
    <property type="molecule type" value="Genomic_DNA"/>
</dbReference>
<dbReference type="Gene3D" id="1.10.10.10">
    <property type="entry name" value="Winged helix-like DNA-binding domain superfamily/Winged helix DNA-binding domain"/>
    <property type="match status" value="1"/>
</dbReference>
<dbReference type="InterPro" id="IPR036390">
    <property type="entry name" value="WH_DNA-bd_sf"/>
</dbReference>
<sequence>MPDPSQLTQFPRPSVAVDTAVLCPVPGRGLHVLMTHPGDGVWQLPGSILRPQERLAEAVARCLREKARLVDRAPVQLHVFDQPDRDDRGWVISVAHLDVLSASDVGLAEEGDPTEAAVPDAATEGAQTSPTEAALPEAADPESAESDSDHPDSPVHSRKLVPVHDVGELSAEHQEIVRVAVHRLRAFHERTPDPFGLLEQEFSLRQLRELHEIVAGESLQADTFRRTMLPLLDPTGEAVSQGRGRPAQTFTRRSALALRADTRIQAPDGADAGVHSSGTHTADTRPAGPNSPDGHR</sequence>
<evidence type="ECO:0000313" key="4">
    <source>
        <dbReference type="Proteomes" id="UP000234641"/>
    </source>
</evidence>
<feature type="domain" description="NrtR DNA-binding winged helix" evidence="2">
    <location>
        <begin position="194"/>
        <end position="250"/>
    </location>
</feature>
<dbReference type="InterPro" id="IPR015797">
    <property type="entry name" value="NUDIX_hydrolase-like_dom_sf"/>
</dbReference>
<evidence type="ECO:0000259" key="2">
    <source>
        <dbReference type="Pfam" id="PF21906"/>
    </source>
</evidence>
<evidence type="ECO:0000256" key="1">
    <source>
        <dbReference type="SAM" id="MobiDB-lite"/>
    </source>
</evidence>
<dbReference type="SUPFAM" id="SSF46785">
    <property type="entry name" value="Winged helix' DNA-binding domain"/>
    <property type="match status" value="1"/>
</dbReference>
<dbReference type="SUPFAM" id="SSF55811">
    <property type="entry name" value="Nudix"/>
    <property type="match status" value="1"/>
</dbReference>
<feature type="region of interest" description="Disordered" evidence="1">
    <location>
        <begin position="260"/>
        <end position="296"/>
    </location>
</feature>
<dbReference type="InterPro" id="IPR054105">
    <property type="entry name" value="WHD_NrtR"/>
</dbReference>
<reference evidence="3 4" key="1">
    <citation type="submission" date="2017-03" db="EMBL/GenBank/DDBJ databases">
        <authorList>
            <person name="Afonso C.L."/>
            <person name="Miller P.J."/>
            <person name="Scott M.A."/>
            <person name="Spackman E."/>
            <person name="Goraichik I."/>
            <person name="Dimitrov K.M."/>
            <person name="Suarez D.L."/>
            <person name="Swayne D.E."/>
        </authorList>
    </citation>
    <scope>NUCLEOTIDE SEQUENCE [LARGE SCALE GENOMIC DNA]</scope>
    <source>
        <strain evidence="3 4">ATCC 9172</strain>
    </source>
</reference>
<dbReference type="Pfam" id="PF21906">
    <property type="entry name" value="WHD_NrtR"/>
    <property type="match status" value="1"/>
</dbReference>
<dbReference type="AlphaFoldDB" id="A0A2H1HVI6"/>
<proteinExistence type="predicted"/>
<dbReference type="CDD" id="cd18873">
    <property type="entry name" value="NUDIX_NadM_like"/>
    <property type="match status" value="1"/>
</dbReference>
<dbReference type="InterPro" id="IPR036388">
    <property type="entry name" value="WH-like_DNA-bd_sf"/>
</dbReference>
<dbReference type="PANTHER" id="PTHR43736">
    <property type="entry name" value="ADP-RIBOSE PYROPHOSPHATASE"/>
    <property type="match status" value="1"/>
</dbReference>